<dbReference type="RefSeq" id="WP_000097141.1">
    <property type="nucleotide sequence ID" value="NC_015761.1"/>
</dbReference>
<proteinExistence type="predicted"/>
<dbReference type="EMBL" id="FR877557">
    <property type="protein sequence ID" value="CCC29985.1"/>
    <property type="molecule type" value="Genomic_DNA"/>
</dbReference>
<accession>A0A0K0H9H1</accession>
<dbReference type="Proteomes" id="UP000000289">
    <property type="component" value="Chromosome"/>
</dbReference>
<dbReference type="GeneID" id="44979923"/>
<name>A0A0K0H9H1_SALBC</name>
<dbReference type="eggNOG" id="ENOG5033FEX">
    <property type="taxonomic scope" value="Bacteria"/>
</dbReference>
<evidence type="ECO:0000313" key="2">
    <source>
        <dbReference type="EMBL" id="CCC29985.1"/>
    </source>
</evidence>
<organism evidence="2 3">
    <name type="scientific">Salmonella bongori (strain ATCC 43975 / DSM 13772 / NCTC 12419)</name>
    <dbReference type="NCBI Taxonomy" id="218493"/>
    <lineage>
        <taxon>Bacteria</taxon>
        <taxon>Pseudomonadati</taxon>
        <taxon>Pseudomonadota</taxon>
        <taxon>Gammaproteobacteria</taxon>
        <taxon>Enterobacterales</taxon>
        <taxon>Enterobacteriaceae</taxon>
        <taxon>Salmonella</taxon>
    </lineage>
</organism>
<dbReference type="KEGG" id="sbg:SBG_0890"/>
<protein>
    <submittedName>
        <fullName evidence="2">Hypothetical phage-related protein</fullName>
    </submittedName>
</protein>
<evidence type="ECO:0000256" key="1">
    <source>
        <dbReference type="SAM" id="MobiDB-lite"/>
    </source>
</evidence>
<dbReference type="AlphaFoldDB" id="A0A0K0H9H1"/>
<reference evidence="2 3" key="1">
    <citation type="journal article" date="2011" name="PLoS Pathog.">
        <title>Salmonella bongori provides insights into the evolution of the Salmonellae.</title>
        <authorList>
            <person name="Fookes M."/>
            <person name="Schroeder G.N."/>
            <person name="Langridge G.C."/>
            <person name="Blondel C.J."/>
            <person name="Mammina C."/>
            <person name="Connor T.R."/>
            <person name="Seth-Smith H."/>
            <person name="Vernikos G.S."/>
            <person name="Robinson K.S."/>
            <person name="Sanders M."/>
            <person name="Petty N.K."/>
            <person name="Kingsley R.A."/>
            <person name="Baumler A.J."/>
            <person name="Nuccio S.P."/>
            <person name="Contreras I."/>
            <person name="Santiviago C.A."/>
            <person name="Maskell D."/>
            <person name="Barrow P."/>
            <person name="Humphrey T."/>
            <person name="Nastasi A."/>
            <person name="Roberts M."/>
            <person name="Frankel G."/>
            <person name="Parkhill J."/>
            <person name="Dougan G."/>
            <person name="Thomson N.R."/>
        </authorList>
    </citation>
    <scope>NUCLEOTIDE SEQUENCE [LARGE SCALE GENOMIC DNA]</scope>
    <source>
        <strain evidence="3">ATCC 43975 / DSM 13772 / NCTC 12419</strain>
    </source>
</reference>
<feature type="region of interest" description="Disordered" evidence="1">
    <location>
        <begin position="1"/>
        <end position="26"/>
    </location>
</feature>
<evidence type="ECO:0000313" key="3">
    <source>
        <dbReference type="Proteomes" id="UP000000289"/>
    </source>
</evidence>
<gene>
    <name evidence="2" type="ordered locus">SBG_0890</name>
</gene>
<sequence>MSSLWGKKQMTEEQDPNNSEPDPEQGSLFELEFNEYTPSNLGTVHLSGFAIATDEMEYAVKSMKTAPPFPVQNPTQVPAAEWFCTNLAERCGIATPVCKVLKCIADGEYVFGSRIEFSAWKSGLNGPQWINLLANASESLKKQLWAIYAFDQFVYNIDRHLNNYLYMENTRGHIIVKTFDFSLSSFVIGWPRSTPHTLPTDSSTSTNWSIAKQFVGDTPELRMCALSILDKIEKIGVATISDILESMPVAWMPPMHKEYFLKWWDSEERIERINAIRLEITS</sequence>